<proteinExistence type="inferred from homology"/>
<feature type="domain" description="ABC transporter" evidence="5">
    <location>
        <begin position="2"/>
        <end position="231"/>
    </location>
</feature>
<dbReference type="InterPro" id="IPR027417">
    <property type="entry name" value="P-loop_NTPase"/>
</dbReference>
<dbReference type="SMART" id="SM00382">
    <property type="entry name" value="AAA"/>
    <property type="match status" value="1"/>
</dbReference>
<dbReference type="RefSeq" id="WP_036834752.1">
    <property type="nucleotide sequence ID" value="NZ_AVPG01000016.1"/>
</dbReference>
<evidence type="ECO:0000313" key="6">
    <source>
        <dbReference type="EMBL" id="KGX86070.1"/>
    </source>
</evidence>
<evidence type="ECO:0000256" key="1">
    <source>
        <dbReference type="ARBA" id="ARBA00005417"/>
    </source>
</evidence>
<dbReference type="GO" id="GO:0016887">
    <property type="term" value="F:ATP hydrolysis activity"/>
    <property type="evidence" value="ECO:0007669"/>
    <property type="project" value="InterPro"/>
</dbReference>
<comment type="similarity">
    <text evidence="1">Belongs to the ABC transporter superfamily.</text>
</comment>
<accession>A0A0A5G4R7</accession>
<gene>
    <name evidence="6" type="ORF">N784_05780</name>
</gene>
<dbReference type="EMBL" id="AVPG01000016">
    <property type="protein sequence ID" value="KGX86070.1"/>
    <property type="molecule type" value="Genomic_DNA"/>
</dbReference>
<dbReference type="PANTHER" id="PTHR43335">
    <property type="entry name" value="ABC TRANSPORTER, ATP-BINDING PROTEIN"/>
    <property type="match status" value="1"/>
</dbReference>
<reference evidence="6 7" key="1">
    <citation type="submission" date="2013-08" db="EMBL/GenBank/DDBJ databases">
        <authorList>
            <person name="Huang J."/>
            <person name="Wang G."/>
        </authorList>
    </citation>
    <scope>NUCLEOTIDE SEQUENCE [LARGE SCALE GENOMIC DNA]</scope>
    <source>
        <strain evidence="6 7">JSM 072002</strain>
    </source>
</reference>
<keyword evidence="3" id="KW-0547">Nucleotide-binding</keyword>
<dbReference type="AlphaFoldDB" id="A0A0A5G4R7"/>
<keyword evidence="2" id="KW-0813">Transport</keyword>
<organism evidence="6 7">
    <name type="scientific">Pontibacillus litoralis JSM 072002</name>
    <dbReference type="NCBI Taxonomy" id="1385512"/>
    <lineage>
        <taxon>Bacteria</taxon>
        <taxon>Bacillati</taxon>
        <taxon>Bacillota</taxon>
        <taxon>Bacilli</taxon>
        <taxon>Bacillales</taxon>
        <taxon>Bacillaceae</taxon>
        <taxon>Pontibacillus</taxon>
    </lineage>
</organism>
<dbReference type="Proteomes" id="UP000030401">
    <property type="component" value="Unassembled WGS sequence"/>
</dbReference>
<dbReference type="Pfam" id="PF00005">
    <property type="entry name" value="ABC_tran"/>
    <property type="match status" value="1"/>
</dbReference>
<dbReference type="Gene3D" id="3.40.50.300">
    <property type="entry name" value="P-loop containing nucleotide triphosphate hydrolases"/>
    <property type="match status" value="1"/>
</dbReference>
<dbReference type="InterPro" id="IPR003593">
    <property type="entry name" value="AAA+_ATPase"/>
</dbReference>
<dbReference type="PROSITE" id="PS50893">
    <property type="entry name" value="ABC_TRANSPORTER_2"/>
    <property type="match status" value="1"/>
</dbReference>
<protein>
    <submittedName>
        <fullName evidence="6">ABC transporter ATP-binding protein</fullName>
    </submittedName>
</protein>
<dbReference type="SUPFAM" id="SSF52540">
    <property type="entry name" value="P-loop containing nucleoside triphosphate hydrolases"/>
    <property type="match status" value="1"/>
</dbReference>
<comment type="caution">
    <text evidence="6">The sequence shown here is derived from an EMBL/GenBank/DDBJ whole genome shotgun (WGS) entry which is preliminary data.</text>
</comment>
<evidence type="ECO:0000259" key="5">
    <source>
        <dbReference type="PROSITE" id="PS50893"/>
    </source>
</evidence>
<dbReference type="eggNOG" id="COG1131">
    <property type="taxonomic scope" value="Bacteria"/>
</dbReference>
<keyword evidence="7" id="KW-1185">Reference proteome</keyword>
<sequence>MIEISGLTKRTKKKEILRDINIKMDGIYGLIGPNGAGKTTLMKIISGLTSMSSGRISINGEDYTKGKYLKQNKHTAYLPQDFMIYPKVTVNEALDHIALLKGILDKNVREQKVYNSLKEVNLLEHKGKKMSQLSGGLRKRVGIAQLLLDEPSILLFDEPTAGLDIEERIRFRNLLKHLGDNHVIVISSHIIEDIEFLATRIGILKEGKLLFEGTPEKLKQAAEQKIWTAQIPLEELSKFILDQDVISLTEEGKNVNVRVYSSTSINSSSYEIATPRLLDGYLSVIREHKI</sequence>
<dbReference type="GO" id="GO:0005524">
    <property type="term" value="F:ATP binding"/>
    <property type="evidence" value="ECO:0007669"/>
    <property type="project" value="UniProtKB-KW"/>
</dbReference>
<dbReference type="PANTHER" id="PTHR43335:SF2">
    <property type="entry name" value="ABC TRANSPORTER, ATP-BINDING PROTEIN"/>
    <property type="match status" value="1"/>
</dbReference>
<keyword evidence="4 6" id="KW-0067">ATP-binding</keyword>
<name>A0A0A5G4R7_9BACI</name>
<evidence type="ECO:0000256" key="2">
    <source>
        <dbReference type="ARBA" id="ARBA00022448"/>
    </source>
</evidence>
<evidence type="ECO:0000256" key="3">
    <source>
        <dbReference type="ARBA" id="ARBA00022741"/>
    </source>
</evidence>
<evidence type="ECO:0000313" key="7">
    <source>
        <dbReference type="Proteomes" id="UP000030401"/>
    </source>
</evidence>
<dbReference type="InterPro" id="IPR003439">
    <property type="entry name" value="ABC_transporter-like_ATP-bd"/>
</dbReference>
<dbReference type="OrthoDB" id="9804819at2"/>
<dbReference type="STRING" id="1385512.N784_05780"/>
<evidence type="ECO:0000256" key="4">
    <source>
        <dbReference type="ARBA" id="ARBA00022840"/>
    </source>
</evidence>